<comment type="similarity">
    <text evidence="1">Belongs to the asaB hydroxylase/desaturase family.</text>
</comment>
<proteinExistence type="inferred from homology"/>
<dbReference type="GO" id="GO:0016491">
    <property type="term" value="F:oxidoreductase activity"/>
    <property type="evidence" value="ECO:0007669"/>
    <property type="project" value="InterPro"/>
</dbReference>
<dbReference type="PANTHER" id="PTHR34598">
    <property type="entry name" value="BLL6449 PROTEIN"/>
    <property type="match status" value="1"/>
</dbReference>
<organism evidence="2 3">
    <name type="scientific">Agrocybe chaxingu</name>
    <dbReference type="NCBI Taxonomy" id="84603"/>
    <lineage>
        <taxon>Eukaryota</taxon>
        <taxon>Fungi</taxon>
        <taxon>Dikarya</taxon>
        <taxon>Basidiomycota</taxon>
        <taxon>Agaricomycotina</taxon>
        <taxon>Agaricomycetes</taxon>
        <taxon>Agaricomycetidae</taxon>
        <taxon>Agaricales</taxon>
        <taxon>Agaricineae</taxon>
        <taxon>Strophariaceae</taxon>
        <taxon>Agrocybe</taxon>
    </lineage>
</organism>
<gene>
    <name evidence="2" type="ORF">NLJ89_g7044</name>
</gene>
<dbReference type="Proteomes" id="UP001148786">
    <property type="component" value="Unassembled WGS sequence"/>
</dbReference>
<sequence>MAQTTLSSDGGPAATLAKLLYFTEPKGGVRAYHFINSDPATGQREKNWEFDEKQVSIENLRGKEDTVSLDTTGFQFANHTTAHTSFANDEEIKREYYPESIGLIKKLTGASRVELFDHSKLRNVFDGNALNALDIHSCTPSPPRRY</sequence>
<dbReference type="EMBL" id="JANKHO010000802">
    <property type="protein sequence ID" value="KAJ3506122.1"/>
    <property type="molecule type" value="Genomic_DNA"/>
</dbReference>
<dbReference type="PANTHER" id="PTHR34598:SF3">
    <property type="entry name" value="OXIDOREDUCTASE AN1597"/>
    <property type="match status" value="1"/>
</dbReference>
<protein>
    <submittedName>
        <fullName evidence="2">Uncharacterized protein</fullName>
    </submittedName>
</protein>
<dbReference type="OrthoDB" id="412788at2759"/>
<dbReference type="InterPro" id="IPR044053">
    <property type="entry name" value="AsaB-like"/>
</dbReference>
<comment type="caution">
    <text evidence="2">The sequence shown here is derived from an EMBL/GenBank/DDBJ whole genome shotgun (WGS) entry which is preliminary data.</text>
</comment>
<name>A0A9W8MS43_9AGAR</name>
<keyword evidence="3" id="KW-1185">Reference proteome</keyword>
<evidence type="ECO:0000313" key="3">
    <source>
        <dbReference type="Proteomes" id="UP001148786"/>
    </source>
</evidence>
<evidence type="ECO:0000313" key="2">
    <source>
        <dbReference type="EMBL" id="KAJ3506122.1"/>
    </source>
</evidence>
<accession>A0A9W8MS43</accession>
<evidence type="ECO:0000256" key="1">
    <source>
        <dbReference type="ARBA" id="ARBA00023604"/>
    </source>
</evidence>
<dbReference type="AlphaFoldDB" id="A0A9W8MS43"/>
<reference evidence="2" key="1">
    <citation type="submission" date="2022-07" db="EMBL/GenBank/DDBJ databases">
        <title>Genome Sequence of Agrocybe chaxingu.</title>
        <authorList>
            <person name="Buettner E."/>
        </authorList>
    </citation>
    <scope>NUCLEOTIDE SEQUENCE</scope>
    <source>
        <strain evidence="2">MP-N11</strain>
    </source>
</reference>